<dbReference type="InterPro" id="IPR019236">
    <property type="entry name" value="APP1_cat"/>
</dbReference>
<dbReference type="RefSeq" id="WP_166175650.1">
    <property type="nucleotide sequence ID" value="NZ_CP045119.1"/>
</dbReference>
<gene>
    <name evidence="2" type="ORF">GBA63_09700</name>
</gene>
<dbReference type="InterPro" id="IPR052935">
    <property type="entry name" value="Mg2+_PAP"/>
</dbReference>
<proteinExistence type="predicted"/>
<protein>
    <submittedName>
        <fullName evidence="2">DUF2183 domain-containing protein</fullName>
    </submittedName>
</protein>
<evidence type="ECO:0000313" key="2">
    <source>
        <dbReference type="EMBL" id="QIN82889.1"/>
    </source>
</evidence>
<dbReference type="PANTHER" id="PTHR28208:SF3">
    <property type="entry name" value="PHOSPHATIDATE PHOSPHATASE APP1"/>
    <property type="match status" value="1"/>
</dbReference>
<accession>A0A6G8Q8W7</accession>
<feature type="domain" description="Phosphatidate phosphatase APP1 catalytic" evidence="1">
    <location>
        <begin position="158"/>
        <end position="309"/>
    </location>
</feature>
<reference evidence="2 3" key="1">
    <citation type="submission" date="2019-10" db="EMBL/GenBank/DDBJ databases">
        <title>Rubrobacter sp nov SCSIO 52090 isolated from a deep-sea sediment in the South China Sea.</title>
        <authorList>
            <person name="Chen R.W."/>
        </authorList>
    </citation>
    <scope>NUCLEOTIDE SEQUENCE [LARGE SCALE GENOMIC DNA]</scope>
    <source>
        <strain evidence="2 3">SCSIO 52909</strain>
    </source>
</reference>
<dbReference type="AlphaFoldDB" id="A0A6G8Q8W7"/>
<dbReference type="Pfam" id="PF09949">
    <property type="entry name" value="APP1_cat"/>
    <property type="match status" value="1"/>
</dbReference>
<dbReference type="GO" id="GO:0008195">
    <property type="term" value="F:phosphatidate phosphatase activity"/>
    <property type="evidence" value="ECO:0007669"/>
    <property type="project" value="InterPro"/>
</dbReference>
<dbReference type="KEGG" id="rub:GBA63_09700"/>
<evidence type="ECO:0000313" key="3">
    <source>
        <dbReference type="Proteomes" id="UP000501452"/>
    </source>
</evidence>
<keyword evidence="3" id="KW-1185">Reference proteome</keyword>
<sequence length="368" mass="40466">MTWRWRPITAARDVERWVDDLRFGFKRRFGLLGRFQILPYRGHGTDRQLFLRGRVLEEEGVTRSARDDTLAENLLNMARRFNSGEVAGARVRATFRALEVHATADEEGFFDVSFELDGSLGGPGLWHEVGLHLLHPPSPGGGPVRSTGRVLVPSGAEFGVISDLDDTVVQSSATNVLKMAWIVARNNAHTRLPFEGVSAFYEALRGGPGGEGSNPIFYVSSSPWNIYDLLEDFLDVHGVPAGPLFLKDWSPTTLGKHHDHKLSIIRTLLATYPDLPFVLIGDSGEKDPEIYHQAVIEHPGRIKAVYIRDVTSPERDLEVHAIAEKLSAHGVAMALTGDTVKAAEHAAELGLIPPGAIDRVRARRDAPG</sequence>
<dbReference type="EMBL" id="CP045119">
    <property type="protein sequence ID" value="QIN82889.1"/>
    <property type="molecule type" value="Genomic_DNA"/>
</dbReference>
<evidence type="ECO:0000259" key="1">
    <source>
        <dbReference type="Pfam" id="PF09949"/>
    </source>
</evidence>
<name>A0A6G8Q8W7_9ACTN</name>
<organism evidence="2 3">
    <name type="scientific">Rubrobacter tropicus</name>
    <dbReference type="NCBI Taxonomy" id="2653851"/>
    <lineage>
        <taxon>Bacteria</taxon>
        <taxon>Bacillati</taxon>
        <taxon>Actinomycetota</taxon>
        <taxon>Rubrobacteria</taxon>
        <taxon>Rubrobacterales</taxon>
        <taxon>Rubrobacteraceae</taxon>
        <taxon>Rubrobacter</taxon>
    </lineage>
</organism>
<dbReference type="PANTHER" id="PTHR28208">
    <property type="entry name" value="PHOSPHATIDATE PHOSPHATASE APP1"/>
    <property type="match status" value="1"/>
</dbReference>
<dbReference type="Proteomes" id="UP000501452">
    <property type="component" value="Chromosome"/>
</dbReference>